<feature type="repeat" description="PPR" evidence="2">
    <location>
        <begin position="1"/>
        <end position="28"/>
    </location>
</feature>
<dbReference type="NCBIfam" id="TIGR00756">
    <property type="entry name" value="PPR"/>
    <property type="match status" value="1"/>
</dbReference>
<dbReference type="PANTHER" id="PTHR47926:SF533">
    <property type="entry name" value="DYW DOMAIN-CONTAINING PROTEIN"/>
    <property type="match status" value="1"/>
</dbReference>
<keyword evidence="4" id="KW-1185">Reference proteome</keyword>
<evidence type="ECO:0000313" key="4">
    <source>
        <dbReference type="Proteomes" id="UP000265520"/>
    </source>
</evidence>
<protein>
    <submittedName>
        <fullName evidence="3">Pentatricopeptide repeat-containing protein</fullName>
    </submittedName>
</protein>
<dbReference type="Gene3D" id="1.25.40.10">
    <property type="entry name" value="Tetratricopeptide repeat domain"/>
    <property type="match status" value="1"/>
</dbReference>
<accession>A0A392TTT0</accession>
<organism evidence="3 4">
    <name type="scientific">Trifolium medium</name>
    <dbReference type="NCBI Taxonomy" id="97028"/>
    <lineage>
        <taxon>Eukaryota</taxon>
        <taxon>Viridiplantae</taxon>
        <taxon>Streptophyta</taxon>
        <taxon>Embryophyta</taxon>
        <taxon>Tracheophyta</taxon>
        <taxon>Spermatophyta</taxon>
        <taxon>Magnoliopsida</taxon>
        <taxon>eudicotyledons</taxon>
        <taxon>Gunneridae</taxon>
        <taxon>Pentapetalae</taxon>
        <taxon>rosids</taxon>
        <taxon>fabids</taxon>
        <taxon>Fabales</taxon>
        <taxon>Fabaceae</taxon>
        <taxon>Papilionoideae</taxon>
        <taxon>50 kb inversion clade</taxon>
        <taxon>NPAAA clade</taxon>
        <taxon>Hologalegina</taxon>
        <taxon>IRL clade</taxon>
        <taxon>Trifolieae</taxon>
        <taxon>Trifolium</taxon>
    </lineage>
</organism>
<dbReference type="GO" id="GO:0003723">
    <property type="term" value="F:RNA binding"/>
    <property type="evidence" value="ECO:0007669"/>
    <property type="project" value="InterPro"/>
</dbReference>
<dbReference type="Proteomes" id="UP000265520">
    <property type="component" value="Unassembled WGS sequence"/>
</dbReference>
<evidence type="ECO:0000256" key="2">
    <source>
        <dbReference type="PROSITE-ProRule" id="PRU00708"/>
    </source>
</evidence>
<dbReference type="EMBL" id="LXQA010659095">
    <property type="protein sequence ID" value="MCI64583.1"/>
    <property type="molecule type" value="Genomic_DNA"/>
</dbReference>
<keyword evidence="1" id="KW-0677">Repeat</keyword>
<proteinExistence type="predicted"/>
<dbReference type="AlphaFoldDB" id="A0A392TTT0"/>
<dbReference type="InterPro" id="IPR011990">
    <property type="entry name" value="TPR-like_helical_dom_sf"/>
</dbReference>
<dbReference type="InterPro" id="IPR046960">
    <property type="entry name" value="PPR_At4g14850-like_plant"/>
</dbReference>
<dbReference type="PANTHER" id="PTHR47926">
    <property type="entry name" value="PENTATRICOPEPTIDE REPEAT-CONTAINING PROTEIN"/>
    <property type="match status" value="1"/>
</dbReference>
<evidence type="ECO:0000313" key="3">
    <source>
        <dbReference type="EMBL" id="MCI64583.1"/>
    </source>
</evidence>
<evidence type="ECO:0000256" key="1">
    <source>
        <dbReference type="ARBA" id="ARBA00022737"/>
    </source>
</evidence>
<sequence>MIDGYAQIGKSEEAFATFLKMLDGGVEPTRVAMMAALHACADLSDLERGRFVHKLVIQKKLDFEVP</sequence>
<reference evidence="3 4" key="1">
    <citation type="journal article" date="2018" name="Front. Plant Sci.">
        <title>Red Clover (Trifolium pratense) and Zigzag Clover (T. medium) - A Picture of Genomic Similarities and Differences.</title>
        <authorList>
            <person name="Dluhosova J."/>
            <person name="Istvanek J."/>
            <person name="Nedelnik J."/>
            <person name="Repkova J."/>
        </authorList>
    </citation>
    <scope>NUCLEOTIDE SEQUENCE [LARGE SCALE GENOMIC DNA]</scope>
    <source>
        <strain evidence="4">cv. 10/8</strain>
        <tissue evidence="3">Leaf</tissue>
    </source>
</reference>
<name>A0A392TTT0_9FABA</name>
<feature type="non-terminal residue" evidence="3">
    <location>
        <position position="66"/>
    </location>
</feature>
<dbReference type="PROSITE" id="PS51375">
    <property type="entry name" value="PPR"/>
    <property type="match status" value="1"/>
</dbReference>
<dbReference type="InterPro" id="IPR002885">
    <property type="entry name" value="PPR_rpt"/>
</dbReference>
<comment type="caution">
    <text evidence="3">The sequence shown here is derived from an EMBL/GenBank/DDBJ whole genome shotgun (WGS) entry which is preliminary data.</text>
</comment>
<dbReference type="GO" id="GO:0009451">
    <property type="term" value="P:RNA modification"/>
    <property type="evidence" value="ECO:0007669"/>
    <property type="project" value="InterPro"/>
</dbReference>